<dbReference type="PANTHER" id="PTHR10039">
    <property type="entry name" value="AMELOGENIN"/>
    <property type="match status" value="1"/>
</dbReference>
<feature type="non-terminal residue" evidence="4">
    <location>
        <position position="279"/>
    </location>
</feature>
<gene>
    <name evidence="4" type="ORF">CC86DRAFT_336723</name>
</gene>
<dbReference type="AlphaFoldDB" id="A0A6A6ZE60"/>
<evidence type="ECO:0008006" key="6">
    <source>
        <dbReference type="Google" id="ProtNLM"/>
    </source>
</evidence>
<evidence type="ECO:0000313" key="5">
    <source>
        <dbReference type="Proteomes" id="UP000799424"/>
    </source>
</evidence>
<evidence type="ECO:0000259" key="2">
    <source>
        <dbReference type="Pfam" id="PF22939"/>
    </source>
</evidence>
<feature type="domain" description="GPI inositol-deacylase winged helix" evidence="2">
    <location>
        <begin position="148"/>
        <end position="242"/>
    </location>
</feature>
<evidence type="ECO:0000256" key="1">
    <source>
        <dbReference type="ARBA" id="ARBA00022737"/>
    </source>
</evidence>
<keyword evidence="5" id="KW-1185">Reference proteome</keyword>
<reference evidence="4" key="1">
    <citation type="journal article" date="2020" name="Stud. Mycol.">
        <title>101 Dothideomycetes genomes: a test case for predicting lifestyles and emergence of pathogens.</title>
        <authorList>
            <person name="Haridas S."/>
            <person name="Albert R."/>
            <person name="Binder M."/>
            <person name="Bloem J."/>
            <person name="Labutti K."/>
            <person name="Salamov A."/>
            <person name="Andreopoulos B."/>
            <person name="Baker S."/>
            <person name="Barry K."/>
            <person name="Bills G."/>
            <person name="Bluhm B."/>
            <person name="Cannon C."/>
            <person name="Castanera R."/>
            <person name="Culley D."/>
            <person name="Daum C."/>
            <person name="Ezra D."/>
            <person name="Gonzalez J."/>
            <person name="Henrissat B."/>
            <person name="Kuo A."/>
            <person name="Liang C."/>
            <person name="Lipzen A."/>
            <person name="Lutzoni F."/>
            <person name="Magnuson J."/>
            <person name="Mondo S."/>
            <person name="Nolan M."/>
            <person name="Ohm R."/>
            <person name="Pangilinan J."/>
            <person name="Park H.-J."/>
            <person name="Ramirez L."/>
            <person name="Alfaro M."/>
            <person name="Sun H."/>
            <person name="Tritt A."/>
            <person name="Yoshinaga Y."/>
            <person name="Zwiers L.-H."/>
            <person name="Turgeon B."/>
            <person name="Goodwin S."/>
            <person name="Spatafora J."/>
            <person name="Crous P."/>
            <person name="Grigoriev I."/>
        </authorList>
    </citation>
    <scope>NUCLEOTIDE SEQUENCE</scope>
    <source>
        <strain evidence="4">CBS 113818</strain>
    </source>
</reference>
<dbReference type="InterPro" id="IPR054471">
    <property type="entry name" value="GPIID_WHD"/>
</dbReference>
<sequence length="279" mass="31265">MLDALDECAQRADLTEMLEAMASWQLPNVHLVVTSRRERDIESSLQGLVDPQNAICLQSEVVDKDIQQYVRQRLSGNKGLSKWGKDAALRQEIEMALMQGSKGMFRWAVCQLDTLGKCRNRADLRRALAALPPTLDKTYDRILCAIAAEDAEYAVRVLLWLAFSDRPLTLDKVAEVVAIDVARDSAFDREEVLEDPLEALDICSSLVTITIDNDNERQQYTGKVAALAHYSVKEYLVSDRIQRGQAARYSMQAAACHSIIARACLGYLGQFQKPKPMTE</sequence>
<protein>
    <recommendedName>
        <fullName evidence="6">NACHT domain-containing protein</fullName>
    </recommendedName>
</protein>
<keyword evidence="1" id="KW-0677">Repeat</keyword>
<evidence type="ECO:0000313" key="4">
    <source>
        <dbReference type="EMBL" id="KAF2818594.1"/>
    </source>
</evidence>
<proteinExistence type="predicted"/>
<dbReference type="Proteomes" id="UP000799424">
    <property type="component" value="Unassembled WGS sequence"/>
</dbReference>
<evidence type="ECO:0000259" key="3">
    <source>
        <dbReference type="Pfam" id="PF24883"/>
    </source>
</evidence>
<dbReference type="InterPro" id="IPR056884">
    <property type="entry name" value="NPHP3-like_N"/>
</dbReference>
<dbReference type="OrthoDB" id="1577640at2759"/>
<dbReference type="PANTHER" id="PTHR10039:SF16">
    <property type="entry name" value="GPI INOSITOL-DEACYLASE"/>
    <property type="match status" value="1"/>
</dbReference>
<dbReference type="Pfam" id="PF22939">
    <property type="entry name" value="WHD_GPIID"/>
    <property type="match status" value="1"/>
</dbReference>
<dbReference type="EMBL" id="MU006250">
    <property type="protein sequence ID" value="KAF2818594.1"/>
    <property type="molecule type" value="Genomic_DNA"/>
</dbReference>
<name>A0A6A6ZE60_9PLEO</name>
<feature type="domain" description="Nephrocystin 3-like N-terminal" evidence="3">
    <location>
        <begin position="2"/>
        <end position="36"/>
    </location>
</feature>
<accession>A0A6A6ZE60</accession>
<organism evidence="4 5">
    <name type="scientific">Ophiobolus disseminans</name>
    <dbReference type="NCBI Taxonomy" id="1469910"/>
    <lineage>
        <taxon>Eukaryota</taxon>
        <taxon>Fungi</taxon>
        <taxon>Dikarya</taxon>
        <taxon>Ascomycota</taxon>
        <taxon>Pezizomycotina</taxon>
        <taxon>Dothideomycetes</taxon>
        <taxon>Pleosporomycetidae</taxon>
        <taxon>Pleosporales</taxon>
        <taxon>Pleosporineae</taxon>
        <taxon>Phaeosphaeriaceae</taxon>
        <taxon>Ophiobolus</taxon>
    </lineage>
</organism>
<dbReference type="Pfam" id="PF24883">
    <property type="entry name" value="NPHP3_N"/>
    <property type="match status" value="1"/>
</dbReference>